<dbReference type="Proteomes" id="UP001396334">
    <property type="component" value="Unassembled WGS sequence"/>
</dbReference>
<protein>
    <submittedName>
        <fullName evidence="1">Uncharacterized protein</fullName>
    </submittedName>
</protein>
<organism evidence="1 2">
    <name type="scientific">Hibiscus sabdariffa</name>
    <name type="common">roselle</name>
    <dbReference type="NCBI Taxonomy" id="183260"/>
    <lineage>
        <taxon>Eukaryota</taxon>
        <taxon>Viridiplantae</taxon>
        <taxon>Streptophyta</taxon>
        <taxon>Embryophyta</taxon>
        <taxon>Tracheophyta</taxon>
        <taxon>Spermatophyta</taxon>
        <taxon>Magnoliopsida</taxon>
        <taxon>eudicotyledons</taxon>
        <taxon>Gunneridae</taxon>
        <taxon>Pentapetalae</taxon>
        <taxon>rosids</taxon>
        <taxon>malvids</taxon>
        <taxon>Malvales</taxon>
        <taxon>Malvaceae</taxon>
        <taxon>Malvoideae</taxon>
        <taxon>Hibiscus</taxon>
    </lineage>
</organism>
<comment type="caution">
    <text evidence="1">The sequence shown here is derived from an EMBL/GenBank/DDBJ whole genome shotgun (WGS) entry which is preliminary data.</text>
</comment>
<accession>A0ABR2PWM3</accession>
<proteinExistence type="predicted"/>
<gene>
    <name evidence="1" type="ORF">V6N11_048746</name>
</gene>
<keyword evidence="2" id="KW-1185">Reference proteome</keyword>
<reference evidence="1 2" key="1">
    <citation type="journal article" date="2024" name="G3 (Bethesda)">
        <title>Genome assembly of Hibiscus sabdariffa L. provides insights into metabolisms of medicinal natural products.</title>
        <authorList>
            <person name="Kim T."/>
        </authorList>
    </citation>
    <scope>NUCLEOTIDE SEQUENCE [LARGE SCALE GENOMIC DNA]</scope>
    <source>
        <strain evidence="1">TK-2024</strain>
        <tissue evidence="1">Old leaves</tissue>
    </source>
</reference>
<sequence length="153" mass="17225">MTPISAIVYFDGDYTGDDCGENFESSNFVSMKFIPTIRFEALLSKIKRLVPSGNTKTLNTLYYRFQMSMVPVSYTTMTIQTQEDVEAMVDTHHGNGADICELYADFQLSSYSTGSYQEFSFPPKSATPYKNFSYPSFSTPSFQQFELGSSSTQ</sequence>
<name>A0ABR2PWM3_9ROSI</name>
<dbReference type="EMBL" id="JBBPBN010000050">
    <property type="protein sequence ID" value="KAK8992674.1"/>
    <property type="molecule type" value="Genomic_DNA"/>
</dbReference>
<evidence type="ECO:0000313" key="2">
    <source>
        <dbReference type="Proteomes" id="UP001396334"/>
    </source>
</evidence>
<evidence type="ECO:0000313" key="1">
    <source>
        <dbReference type="EMBL" id="KAK8992674.1"/>
    </source>
</evidence>